<dbReference type="AlphaFoldDB" id="A0A2T0X9D5"/>
<feature type="chain" id="PRO_5015554140" evidence="1">
    <location>
        <begin position="20"/>
        <end position="186"/>
    </location>
</feature>
<keyword evidence="1" id="KW-0732">Signal</keyword>
<evidence type="ECO:0000313" key="3">
    <source>
        <dbReference type="Proteomes" id="UP000238801"/>
    </source>
</evidence>
<evidence type="ECO:0000313" key="2">
    <source>
        <dbReference type="EMBL" id="PRY95537.1"/>
    </source>
</evidence>
<keyword evidence="3" id="KW-1185">Reference proteome</keyword>
<accession>A0A2T0X9D5</accession>
<dbReference type="Proteomes" id="UP000238801">
    <property type="component" value="Unassembled WGS sequence"/>
</dbReference>
<proteinExistence type="predicted"/>
<gene>
    <name evidence="2" type="ORF">BCF33_1158</name>
</gene>
<organism evidence="2 3">
    <name type="scientific">Hasllibacter halocynthiae</name>
    <dbReference type="NCBI Taxonomy" id="595589"/>
    <lineage>
        <taxon>Bacteria</taxon>
        <taxon>Pseudomonadati</taxon>
        <taxon>Pseudomonadota</taxon>
        <taxon>Alphaproteobacteria</taxon>
        <taxon>Rhodobacterales</taxon>
        <taxon>Roseobacteraceae</taxon>
        <taxon>Hasllibacter</taxon>
    </lineage>
</organism>
<dbReference type="EMBL" id="PVTT01000001">
    <property type="protein sequence ID" value="PRY95537.1"/>
    <property type="molecule type" value="Genomic_DNA"/>
</dbReference>
<name>A0A2T0X9D5_9RHOB</name>
<protein>
    <submittedName>
        <fullName evidence="2">Uncharacterized protein</fullName>
    </submittedName>
</protein>
<comment type="caution">
    <text evidence="2">The sequence shown here is derived from an EMBL/GenBank/DDBJ whole genome shotgun (WGS) entry which is preliminary data.</text>
</comment>
<dbReference type="OrthoDB" id="7865622at2"/>
<evidence type="ECO:0000256" key="1">
    <source>
        <dbReference type="SAM" id="SignalP"/>
    </source>
</evidence>
<sequence>MRILTSAAAIAMLAVPALAQDQSGGDAQQIANDFFNPIADEATSAVQSGNWKGIAGWMSENTADEAPFYFAGTALSSEGPAAAFTMAIDASELEEFAMQAGGMQGMTGDMIDDYDLEVMVRGAWQVPDNRIGAEVAFYESGTLNPPEGMDMPSGPFTSATICTVRLSDVDDDAEIEMATCMVTAMM</sequence>
<reference evidence="2 3" key="1">
    <citation type="submission" date="2018-03" db="EMBL/GenBank/DDBJ databases">
        <title>Genomic Encyclopedia of Archaeal and Bacterial Type Strains, Phase II (KMG-II): from individual species to whole genera.</title>
        <authorList>
            <person name="Goeker M."/>
        </authorList>
    </citation>
    <scope>NUCLEOTIDE SEQUENCE [LARGE SCALE GENOMIC DNA]</scope>
    <source>
        <strain evidence="2 3">DSM 29318</strain>
    </source>
</reference>
<dbReference type="RefSeq" id="WP_106159904.1">
    <property type="nucleotide sequence ID" value="NZ_PVTT01000001.1"/>
</dbReference>
<feature type="signal peptide" evidence="1">
    <location>
        <begin position="1"/>
        <end position="19"/>
    </location>
</feature>